<name>A0A0X3PFM2_SCHSO</name>
<dbReference type="Gene3D" id="3.30.200.20">
    <property type="entry name" value="Phosphorylase Kinase, domain 1"/>
    <property type="match status" value="1"/>
</dbReference>
<evidence type="ECO:0000256" key="5">
    <source>
        <dbReference type="ARBA" id="ARBA00022685"/>
    </source>
</evidence>
<dbReference type="GO" id="GO:0005009">
    <property type="term" value="F:insulin receptor activity"/>
    <property type="evidence" value="ECO:0007669"/>
    <property type="project" value="TreeGrafter"/>
</dbReference>
<dbReference type="InterPro" id="IPR020635">
    <property type="entry name" value="Tyr_kinase_cat_dom"/>
</dbReference>
<dbReference type="EMBL" id="GEEE01012601">
    <property type="protein sequence ID" value="JAP50624.1"/>
    <property type="molecule type" value="Transcribed_RNA"/>
</dbReference>
<dbReference type="InterPro" id="IPR009030">
    <property type="entry name" value="Growth_fac_rcpt_cys_sf"/>
</dbReference>
<evidence type="ECO:0000256" key="16">
    <source>
        <dbReference type="ARBA" id="ARBA00023170"/>
    </source>
</evidence>
<dbReference type="PANTHER" id="PTHR24416:SF525">
    <property type="entry name" value="INSULIN-LIKE RECEPTOR"/>
    <property type="match status" value="1"/>
</dbReference>
<evidence type="ECO:0000256" key="10">
    <source>
        <dbReference type="ARBA" id="ARBA00022741"/>
    </source>
</evidence>
<dbReference type="Gene3D" id="2.60.40.10">
    <property type="entry name" value="Immunoglobulins"/>
    <property type="match status" value="3"/>
</dbReference>
<evidence type="ECO:0000256" key="1">
    <source>
        <dbReference type="ARBA" id="ARBA00004479"/>
    </source>
</evidence>
<evidence type="ECO:0000256" key="23">
    <source>
        <dbReference type="SAM" id="SignalP"/>
    </source>
</evidence>
<evidence type="ECO:0000256" key="12">
    <source>
        <dbReference type="ARBA" id="ARBA00022840"/>
    </source>
</evidence>
<dbReference type="PRINTS" id="PR00109">
    <property type="entry name" value="TYRKINASE"/>
</dbReference>
<dbReference type="GO" id="GO:0046872">
    <property type="term" value="F:metal ion binding"/>
    <property type="evidence" value="ECO:0007669"/>
    <property type="project" value="UniProtKB-KW"/>
</dbReference>
<dbReference type="SMART" id="SM00261">
    <property type="entry name" value="FU"/>
    <property type="match status" value="1"/>
</dbReference>
<dbReference type="InterPro" id="IPR001245">
    <property type="entry name" value="Ser-Thr/Tyr_kinase_cat_dom"/>
</dbReference>
<dbReference type="FunFam" id="1.10.510.10:FF:000554">
    <property type="entry name" value="Predicted protein"/>
    <property type="match status" value="1"/>
</dbReference>
<dbReference type="GO" id="GO:0005899">
    <property type="term" value="C:insulin receptor complex"/>
    <property type="evidence" value="ECO:0007669"/>
    <property type="project" value="TreeGrafter"/>
</dbReference>
<evidence type="ECO:0000256" key="19">
    <source>
        <dbReference type="ARBA" id="ARBA00051243"/>
    </source>
</evidence>
<keyword evidence="12 20" id="KW-0067">ATP-binding</keyword>
<dbReference type="GO" id="GO:0005524">
    <property type="term" value="F:ATP binding"/>
    <property type="evidence" value="ECO:0007669"/>
    <property type="project" value="UniProtKB-UniRule"/>
</dbReference>
<feature type="domain" description="Protein kinase" evidence="24">
    <location>
        <begin position="1189"/>
        <end position="1591"/>
    </location>
</feature>
<keyword evidence="10 20" id="KW-0547">Nucleotide-binding</keyword>
<keyword evidence="15" id="KW-0829">Tyrosine-protein kinase</keyword>
<reference evidence="25" key="1">
    <citation type="submission" date="2016-01" db="EMBL/GenBank/DDBJ databases">
        <title>Reference transcriptome for the parasite Schistocephalus solidus: insights into the molecular evolution of parasitism.</title>
        <authorList>
            <person name="Hebert F.O."/>
            <person name="Grambauer S."/>
            <person name="Barber I."/>
            <person name="Landry C.R."/>
            <person name="Aubin-Horth N."/>
        </authorList>
    </citation>
    <scope>NUCLEOTIDE SEQUENCE</scope>
</reference>
<comment type="subcellular location">
    <subcellularLocation>
        <location evidence="1">Membrane</location>
        <topology evidence="1">Single-pass type I membrane protein</topology>
    </subcellularLocation>
</comment>
<organism evidence="25">
    <name type="scientific">Schistocephalus solidus</name>
    <name type="common">Tapeworm</name>
    <dbReference type="NCBI Taxonomy" id="70667"/>
    <lineage>
        <taxon>Eukaryota</taxon>
        <taxon>Metazoa</taxon>
        <taxon>Spiralia</taxon>
        <taxon>Lophotrochozoa</taxon>
        <taxon>Platyhelminthes</taxon>
        <taxon>Cestoda</taxon>
        <taxon>Eucestoda</taxon>
        <taxon>Diphyllobothriidea</taxon>
        <taxon>Diphyllobothriidae</taxon>
        <taxon>Schistocephalus</taxon>
    </lineage>
</organism>
<evidence type="ECO:0000256" key="14">
    <source>
        <dbReference type="ARBA" id="ARBA00023136"/>
    </source>
</evidence>
<dbReference type="InterPro" id="IPR006212">
    <property type="entry name" value="Furin_repeat"/>
</dbReference>
<dbReference type="Gene3D" id="2.10.220.10">
    <property type="entry name" value="Hormone Receptor, Insulin-like Growth Factor Receptor 1, Chain A, domain 2"/>
    <property type="match status" value="1"/>
</dbReference>
<dbReference type="InterPro" id="IPR013783">
    <property type="entry name" value="Ig-like_fold"/>
</dbReference>
<keyword evidence="8 23" id="KW-0732">Signal</keyword>
<keyword evidence="18" id="KW-0464">Manganese</keyword>
<evidence type="ECO:0000259" key="24">
    <source>
        <dbReference type="PROSITE" id="PS50011"/>
    </source>
</evidence>
<dbReference type="InterPro" id="IPR011009">
    <property type="entry name" value="Kinase-like_dom_sf"/>
</dbReference>
<evidence type="ECO:0000256" key="22">
    <source>
        <dbReference type="SAM" id="Phobius"/>
    </source>
</evidence>
<keyword evidence="9" id="KW-0677">Repeat</keyword>
<dbReference type="GO" id="GO:0030424">
    <property type="term" value="C:axon"/>
    <property type="evidence" value="ECO:0007669"/>
    <property type="project" value="TreeGrafter"/>
</dbReference>
<dbReference type="PANTHER" id="PTHR24416">
    <property type="entry name" value="TYROSINE-PROTEIN KINASE RECEPTOR"/>
    <property type="match status" value="1"/>
</dbReference>
<feature type="binding site" evidence="20">
    <location>
        <position position="1216"/>
    </location>
    <ligand>
        <name>ATP</name>
        <dbReference type="ChEBI" id="CHEBI:30616"/>
    </ligand>
</feature>
<dbReference type="SMART" id="SM00219">
    <property type="entry name" value="TyrKc"/>
    <property type="match status" value="1"/>
</dbReference>
<dbReference type="SUPFAM" id="SSF52058">
    <property type="entry name" value="L domain-like"/>
    <property type="match status" value="2"/>
</dbReference>
<keyword evidence="3" id="KW-0597">Phosphoprotein</keyword>
<feature type="signal peptide" evidence="23">
    <location>
        <begin position="1"/>
        <end position="27"/>
    </location>
</feature>
<keyword evidence="14 22" id="KW-0472">Membrane</keyword>
<dbReference type="GO" id="GO:0051897">
    <property type="term" value="P:positive regulation of phosphatidylinositol 3-kinase/protein kinase B signal transduction"/>
    <property type="evidence" value="ECO:0007669"/>
    <property type="project" value="TreeGrafter"/>
</dbReference>
<dbReference type="InterPro" id="IPR008266">
    <property type="entry name" value="Tyr_kinase_AS"/>
</dbReference>
<dbReference type="SUPFAM" id="SSF56112">
    <property type="entry name" value="Protein kinase-like (PK-like)"/>
    <property type="match status" value="1"/>
</dbReference>
<evidence type="ECO:0000256" key="8">
    <source>
        <dbReference type="ARBA" id="ARBA00022729"/>
    </source>
</evidence>
<evidence type="ECO:0000256" key="9">
    <source>
        <dbReference type="ARBA" id="ARBA00022737"/>
    </source>
</evidence>
<feature type="chain" id="PRO_5007051096" description="receptor protein-tyrosine kinase" evidence="23">
    <location>
        <begin position="28"/>
        <end position="1711"/>
    </location>
</feature>
<dbReference type="InterPro" id="IPR000719">
    <property type="entry name" value="Prot_kinase_dom"/>
</dbReference>
<dbReference type="Gene3D" id="1.10.510.10">
    <property type="entry name" value="Transferase(Phosphotransferase) domain 1"/>
    <property type="match status" value="1"/>
</dbReference>
<keyword evidence="4" id="KW-0808">Transferase</keyword>
<keyword evidence="5" id="KW-0165">Cleavage on pair of basic residues</keyword>
<dbReference type="EC" id="2.7.10.1" evidence="2"/>
<dbReference type="Pfam" id="PF00757">
    <property type="entry name" value="Furin-like"/>
    <property type="match status" value="1"/>
</dbReference>
<evidence type="ECO:0000256" key="20">
    <source>
        <dbReference type="PROSITE-ProRule" id="PRU10141"/>
    </source>
</evidence>
<feature type="transmembrane region" description="Helical" evidence="22">
    <location>
        <begin position="1128"/>
        <end position="1153"/>
    </location>
</feature>
<evidence type="ECO:0000256" key="7">
    <source>
        <dbReference type="ARBA" id="ARBA00022723"/>
    </source>
</evidence>
<evidence type="ECO:0000256" key="21">
    <source>
        <dbReference type="SAM" id="MobiDB-lite"/>
    </source>
</evidence>
<gene>
    <name evidence="25" type="primary">IGF1R</name>
    <name evidence="25" type="ORF">TR168207</name>
</gene>
<keyword evidence="7" id="KW-0479">Metal-binding</keyword>
<keyword evidence="16 25" id="KW-0675">Receptor</keyword>
<evidence type="ECO:0000313" key="25">
    <source>
        <dbReference type="EMBL" id="JAP50624.1"/>
    </source>
</evidence>
<proteinExistence type="predicted"/>
<evidence type="ECO:0000256" key="17">
    <source>
        <dbReference type="ARBA" id="ARBA00023180"/>
    </source>
</evidence>
<dbReference type="GO" id="GO:0042593">
    <property type="term" value="P:glucose homeostasis"/>
    <property type="evidence" value="ECO:0007669"/>
    <property type="project" value="TreeGrafter"/>
</dbReference>
<evidence type="ECO:0000256" key="13">
    <source>
        <dbReference type="ARBA" id="ARBA00022989"/>
    </source>
</evidence>
<dbReference type="GO" id="GO:0043560">
    <property type="term" value="F:insulin receptor substrate binding"/>
    <property type="evidence" value="ECO:0007669"/>
    <property type="project" value="TreeGrafter"/>
</dbReference>
<evidence type="ECO:0000256" key="15">
    <source>
        <dbReference type="ARBA" id="ARBA00023137"/>
    </source>
</evidence>
<dbReference type="Pfam" id="PF07714">
    <property type="entry name" value="PK_Tyr_Ser-Thr"/>
    <property type="match status" value="2"/>
</dbReference>
<dbReference type="InterPro" id="IPR017441">
    <property type="entry name" value="Protein_kinase_ATP_BS"/>
</dbReference>
<keyword evidence="17" id="KW-0325">Glycoprotein</keyword>
<dbReference type="PROSITE" id="PS50011">
    <property type="entry name" value="PROTEIN_KINASE_DOM"/>
    <property type="match status" value="1"/>
</dbReference>
<dbReference type="SUPFAM" id="SSF57184">
    <property type="entry name" value="Growth factor receptor domain"/>
    <property type="match status" value="1"/>
</dbReference>
<dbReference type="InterPro" id="IPR000494">
    <property type="entry name" value="Rcpt_L-dom"/>
</dbReference>
<dbReference type="InterPro" id="IPR036941">
    <property type="entry name" value="Rcpt_L-dom_sf"/>
</dbReference>
<dbReference type="InterPro" id="IPR003961">
    <property type="entry name" value="FN3_dom"/>
</dbReference>
<dbReference type="InterPro" id="IPR006211">
    <property type="entry name" value="Furin-like_Cys-rich_dom"/>
</dbReference>
<sequence length="1711" mass="188790">MSSANSAPIWWPVFIVLFGRSLSPVLSSDASNRESICGDYDVRRAASLTRIQSCTVIEGNLLILMTKLPVTASVPNLREITGYLVIYDLTGLESLSTLFPNLTVIRGQSLIYNYALVIRSTTLKYIGLPSLRVIQRGGVRIDLNANLCYVRTVNWTEILGPQSPAAAPVRHLSNRLICPENCPAECSNGLDSSVPTGALIAIGSNSNNSNSPKSQLREDNKLASPARGHCWSPLHCQSVCSPTCTKAELACEMDNVHRCCHPQCLAGCYGPGAHMCVACKAALYRGVCVAKCPPDTLLYLRRRCVTPEECFNSLPVGYRPTAAPVSAVDRLGLMRRTEGNISLSPPAVKKFAVHRGECVSECPAGYQRDPQTGHCSSCGDDCPRTRCNRLLINTVKALSKLNRCYSVLDLYISIQEGDWDVIEEQFDMAFSSLQEVELSLKIIRATALRSLSFLRHLRRIGTAPNMSPNATVLEVRGNDNLRELWSPRSNDSGIKRGLQVVSGGLVHFILNRQLCPQRVLELRETGALILPGGRDFHSQERELAETTNGKFASCDRTELPLMLTNVLCTSVTVLWPRLFHATNAVQPTSDVALIFFQPTKKNFTAYSGRLSCFDDRWQMVFSSCNQSSVSVLPNFSVPQLSGDYYAPNVSHCAETLRHLQPATRYAIYVERKQLFSHRSEISRIIYFTTKPSNPSVPRLDRLHALNDTHITVRWRPPVHANGVLDVYLIWFRSIQFETEYYLHRDFCFTKPDWVLTSNTAGFSVALTKFTGKSWSVLRGLSPRHQPCLPSCASGSSFATASLWMANGEDLRSTLIFAGNYTQVGEGQVGLVVVPVVHRESSTDAAEGLTAVGVAGSSDSDSKPLTYILRNLRGFSEYIVELQTCQVPDPSDVACRSPPWRIFTAQTNRIILFSDAWIACTCKYCSPRVFRTQRTLKKAAADEVDSDSIYFEADRSGTVHVFWKEPPDPNGVVLYYSLRYRRLDNLPHFASNTSTDSPQNALETPNWSTLCVTRAEWQLSGSRVRSLRSVLKGRSVVERGDSSEAAASFDQDADADSAAAAGATLRRTPTFDGNNKNGSLGGAALLNLLPGPYELQIMAVSLAGNSSWTKAKVFEVEVSPELIAHERKVMLTAVFLAIFAVLSALVIACVIHWIRKKRLLASAWSSANPEYWHVYEVDDWEMQLEDIDSLGFKSILGKGNFGMVYRGVVKTLRTPAKHFYPNPVNLPAAIKTLSSSSTVFDRRDFVTEACYMKQFQTVHLVRLFGVVSKGPPSSPNPRKFKVRLSHLLTALWRFGRRPKRRCGSAIEAAGGVANTGSSASDHSLRRRLWALLHRRENAKGPPQPLSSKSAVNGNAKHISNGSGDIPAPGSGHDQESMVLGKLKHFSASDSVKLFSEYGPFVLMELMENGDLATYLRRLGDSGMGFVDPSQAYLWAVQIADGMAYLENKKYVHRDLAARNCLVDARGVVKIGDFGLCRDIYERNYYHKIGAGKLPVRWMAPESLKSAYFTSQSDVWSFGVVLWEIATMACLPYQGMSHNEVITYVLDGNTLVSGGAPINCPPLLHSLMFHCWAFRPSQRPSFLQLLTLLAPRFADADFRQASYFFHGDDLSQTPAPAIAAEKQGELGRFGDLTNLFKNVPVRGQGGSTGSSLSCCDYPVEFWSDSIPEGPDFLQPSGTLCPHLSTANGDDDDDGTGLSRQDWPCSSEEGVASY</sequence>
<evidence type="ECO:0000256" key="6">
    <source>
        <dbReference type="ARBA" id="ARBA00022692"/>
    </source>
</evidence>
<keyword evidence="11" id="KW-0418">Kinase</keyword>
<dbReference type="CDD" id="cd00064">
    <property type="entry name" value="FU"/>
    <property type="match status" value="1"/>
</dbReference>
<evidence type="ECO:0000256" key="2">
    <source>
        <dbReference type="ARBA" id="ARBA00011902"/>
    </source>
</evidence>
<evidence type="ECO:0000256" key="18">
    <source>
        <dbReference type="ARBA" id="ARBA00023211"/>
    </source>
</evidence>
<dbReference type="InterPro" id="IPR036116">
    <property type="entry name" value="FN3_sf"/>
</dbReference>
<evidence type="ECO:0000256" key="3">
    <source>
        <dbReference type="ARBA" id="ARBA00022553"/>
    </source>
</evidence>
<protein>
    <recommendedName>
        <fullName evidence="2">receptor protein-tyrosine kinase</fullName>
        <ecNumber evidence="2">2.7.10.1</ecNumber>
    </recommendedName>
</protein>
<comment type="catalytic activity">
    <reaction evidence="19">
        <text>L-tyrosyl-[protein] + ATP = O-phospho-L-tyrosyl-[protein] + ADP + H(+)</text>
        <dbReference type="Rhea" id="RHEA:10596"/>
        <dbReference type="Rhea" id="RHEA-COMP:10136"/>
        <dbReference type="Rhea" id="RHEA-COMP:20101"/>
        <dbReference type="ChEBI" id="CHEBI:15378"/>
        <dbReference type="ChEBI" id="CHEBI:30616"/>
        <dbReference type="ChEBI" id="CHEBI:46858"/>
        <dbReference type="ChEBI" id="CHEBI:61978"/>
        <dbReference type="ChEBI" id="CHEBI:456216"/>
        <dbReference type="EC" id="2.7.10.1"/>
    </reaction>
</comment>
<keyword evidence="13 22" id="KW-1133">Transmembrane helix</keyword>
<dbReference type="GO" id="GO:0043410">
    <property type="term" value="P:positive regulation of MAPK cascade"/>
    <property type="evidence" value="ECO:0007669"/>
    <property type="project" value="TreeGrafter"/>
</dbReference>
<dbReference type="SUPFAM" id="SSF49265">
    <property type="entry name" value="Fibronectin type III"/>
    <property type="match status" value="2"/>
</dbReference>
<accession>A0A0X3PFM2</accession>
<evidence type="ECO:0000256" key="4">
    <source>
        <dbReference type="ARBA" id="ARBA00022679"/>
    </source>
</evidence>
<evidence type="ECO:0000256" key="11">
    <source>
        <dbReference type="ARBA" id="ARBA00022777"/>
    </source>
</evidence>
<dbReference type="PROSITE" id="PS00109">
    <property type="entry name" value="PROTEIN_KINASE_TYR"/>
    <property type="match status" value="1"/>
</dbReference>
<feature type="region of interest" description="Disordered" evidence="21">
    <location>
        <begin position="1675"/>
        <end position="1711"/>
    </location>
</feature>
<keyword evidence="6 22" id="KW-0812">Transmembrane</keyword>
<dbReference type="Gene3D" id="3.80.20.20">
    <property type="entry name" value="Receptor L-domain"/>
    <property type="match status" value="2"/>
</dbReference>
<dbReference type="PROSITE" id="PS00107">
    <property type="entry name" value="PROTEIN_KINASE_ATP"/>
    <property type="match status" value="1"/>
</dbReference>
<feature type="region of interest" description="Disordered" evidence="21">
    <location>
        <begin position="1335"/>
        <end position="1372"/>
    </location>
</feature>
<dbReference type="Pfam" id="PF01030">
    <property type="entry name" value="Recep_L_domain"/>
    <property type="match status" value="2"/>
</dbReference>
<dbReference type="SMART" id="SM00060">
    <property type="entry name" value="FN3"/>
    <property type="match status" value="2"/>
</dbReference>
<feature type="compositionally biased region" description="Polar residues" evidence="21">
    <location>
        <begin position="1344"/>
        <end position="1361"/>
    </location>
</feature>
<dbReference type="InterPro" id="IPR050122">
    <property type="entry name" value="RTK"/>
</dbReference>